<organism evidence="4 5">
    <name type="scientific">Prorocentrum cordatum</name>
    <dbReference type="NCBI Taxonomy" id="2364126"/>
    <lineage>
        <taxon>Eukaryota</taxon>
        <taxon>Sar</taxon>
        <taxon>Alveolata</taxon>
        <taxon>Dinophyceae</taxon>
        <taxon>Prorocentrales</taxon>
        <taxon>Prorocentraceae</taxon>
        <taxon>Prorocentrum</taxon>
    </lineage>
</organism>
<dbReference type="Pfam" id="PF02826">
    <property type="entry name" value="2-Hacid_dh_C"/>
    <property type="match status" value="1"/>
</dbReference>
<dbReference type="EMBL" id="CAUYUJ010014672">
    <property type="protein sequence ID" value="CAK0844544.1"/>
    <property type="molecule type" value="Genomic_DNA"/>
</dbReference>
<reference evidence="4" key="1">
    <citation type="submission" date="2023-10" db="EMBL/GenBank/DDBJ databases">
        <authorList>
            <person name="Chen Y."/>
            <person name="Shah S."/>
            <person name="Dougan E. K."/>
            <person name="Thang M."/>
            <person name="Chan C."/>
        </authorList>
    </citation>
    <scope>NUCLEOTIDE SEQUENCE [LARGE SCALE GENOMIC DNA]</scope>
</reference>
<keyword evidence="5" id="KW-1185">Reference proteome</keyword>
<accession>A0ABN9TFF0</accession>
<dbReference type="InterPro" id="IPR006140">
    <property type="entry name" value="D-isomer_DH_NAD-bd"/>
</dbReference>
<dbReference type="Proteomes" id="UP001189429">
    <property type="component" value="Unassembled WGS sequence"/>
</dbReference>
<evidence type="ECO:0000313" key="4">
    <source>
        <dbReference type="EMBL" id="CAK0844544.1"/>
    </source>
</evidence>
<comment type="caution">
    <text evidence="4">The sequence shown here is derived from an EMBL/GenBank/DDBJ whole genome shotgun (WGS) entry which is preliminary data.</text>
</comment>
<dbReference type="PANTHER" id="PTHR43333:SF1">
    <property type="entry name" value="D-ISOMER SPECIFIC 2-HYDROXYACID DEHYDROGENASE NAD-BINDING DOMAIN-CONTAINING PROTEIN"/>
    <property type="match status" value="1"/>
</dbReference>
<name>A0ABN9TFF0_9DINO</name>
<dbReference type="SUPFAM" id="SSF51735">
    <property type="entry name" value="NAD(P)-binding Rossmann-fold domains"/>
    <property type="match status" value="1"/>
</dbReference>
<protein>
    <recommendedName>
        <fullName evidence="3">D-isomer specific 2-hydroxyacid dehydrogenase NAD-binding domain-containing protein</fullName>
    </recommendedName>
</protein>
<dbReference type="Gene3D" id="3.40.50.720">
    <property type="entry name" value="NAD(P)-binding Rossmann-like Domain"/>
    <property type="match status" value="2"/>
</dbReference>
<sequence length="292" mass="32012">DLIFEPPTSVVEALWTHCPGVRWVHSLAAGVDSLVPVLRRLPRMEGVAVTNARGAFSSSLAEYSLAAMLHFNKRRGEADLRGGPVEVPVENKRRKAWDKFVMPELRGLSVGFVGFGDIGQTTARLCRAFGMRILALRRRKSGASEKCDADEVFGIDDATERLELFRRSDFVVCSLPGTPQTRHFCGAAEFAAMKETAVFISIGRGVCVDESALCEALHSGGIAGAALDVFEVEPLPESSPVWGAPNTLLTSHNADFTQTYLKDSWEVFYQKLRELREAPESFKSTVSLEGGY</sequence>
<evidence type="ECO:0000256" key="1">
    <source>
        <dbReference type="ARBA" id="ARBA00023002"/>
    </source>
</evidence>
<evidence type="ECO:0000259" key="3">
    <source>
        <dbReference type="Pfam" id="PF02826"/>
    </source>
</evidence>
<dbReference type="CDD" id="cd05300">
    <property type="entry name" value="2-Hacid_dh_1"/>
    <property type="match status" value="1"/>
</dbReference>
<dbReference type="PANTHER" id="PTHR43333">
    <property type="entry name" value="2-HACID_DH_C DOMAIN-CONTAINING PROTEIN"/>
    <property type="match status" value="1"/>
</dbReference>
<keyword evidence="1" id="KW-0560">Oxidoreductase</keyword>
<gene>
    <name evidence="4" type="ORF">PCOR1329_LOCUS38620</name>
</gene>
<keyword evidence="2" id="KW-0520">NAD</keyword>
<dbReference type="InterPro" id="IPR036291">
    <property type="entry name" value="NAD(P)-bd_dom_sf"/>
</dbReference>
<feature type="domain" description="D-isomer specific 2-hydroxyacid dehydrogenase NAD-binding" evidence="3">
    <location>
        <begin position="92"/>
        <end position="254"/>
    </location>
</feature>
<evidence type="ECO:0000256" key="2">
    <source>
        <dbReference type="ARBA" id="ARBA00023027"/>
    </source>
</evidence>
<evidence type="ECO:0000313" key="5">
    <source>
        <dbReference type="Proteomes" id="UP001189429"/>
    </source>
</evidence>
<proteinExistence type="predicted"/>
<feature type="non-terminal residue" evidence="4">
    <location>
        <position position="1"/>
    </location>
</feature>